<proteinExistence type="predicted"/>
<accession>A0A7C1AUX7</accession>
<evidence type="ECO:0000256" key="1">
    <source>
        <dbReference type="SAM" id="Coils"/>
    </source>
</evidence>
<sequence>MSCMGEFCCPVCSKKIGLDAILSSESKFVHDVIMGIKEVDRLKVRRNDAELISISTSLFPSRQKEAFEFHEDLIRKENEDLRKANERMRSNIRSLESEIKKAKEMLEREKRLKAYYEGLVGQ</sequence>
<organism evidence="2">
    <name type="scientific">Candidatus Syntropharchaeum butanivorans</name>
    <dbReference type="NCBI Taxonomy" id="1839936"/>
    <lineage>
        <taxon>Archaea</taxon>
        <taxon>Methanobacteriati</taxon>
        <taxon>Methanobacteriota</taxon>
        <taxon>Stenosarchaea group</taxon>
        <taxon>Methanomicrobia</taxon>
        <taxon>Methanosarcinales</taxon>
        <taxon>ANME-2 cluster</taxon>
        <taxon>Candidatus Syntropharchaeum</taxon>
    </lineage>
</organism>
<gene>
    <name evidence="2" type="ORF">ENG09_01655</name>
</gene>
<protein>
    <submittedName>
        <fullName evidence="2">Uncharacterized protein</fullName>
    </submittedName>
</protein>
<feature type="coiled-coil region" evidence="1">
    <location>
        <begin position="67"/>
        <end position="112"/>
    </location>
</feature>
<comment type="caution">
    <text evidence="2">The sequence shown here is derived from an EMBL/GenBank/DDBJ whole genome shotgun (WGS) entry which is preliminary data.</text>
</comment>
<reference evidence="2" key="1">
    <citation type="journal article" date="2020" name="mSystems">
        <title>Genome- and Community-Level Interaction Insights into Carbon Utilization and Element Cycling Functions of Hydrothermarchaeota in Hydrothermal Sediment.</title>
        <authorList>
            <person name="Zhou Z."/>
            <person name="Liu Y."/>
            <person name="Xu W."/>
            <person name="Pan J."/>
            <person name="Luo Z.H."/>
            <person name="Li M."/>
        </authorList>
    </citation>
    <scope>NUCLEOTIDE SEQUENCE [LARGE SCALE GENOMIC DNA]</scope>
    <source>
        <strain evidence="2">HyVt-185</strain>
    </source>
</reference>
<dbReference type="AlphaFoldDB" id="A0A7C1AUX7"/>
<keyword evidence="1" id="KW-0175">Coiled coil</keyword>
<dbReference type="EMBL" id="DQZR01000065">
    <property type="protein sequence ID" value="HDM35948.1"/>
    <property type="molecule type" value="Genomic_DNA"/>
</dbReference>
<dbReference type="Proteomes" id="UP000885863">
    <property type="component" value="Unassembled WGS sequence"/>
</dbReference>
<evidence type="ECO:0000313" key="2">
    <source>
        <dbReference type="EMBL" id="HDM35948.1"/>
    </source>
</evidence>
<name>A0A7C1AUX7_9EURY</name>